<dbReference type="InterPro" id="IPR036390">
    <property type="entry name" value="WH_DNA-bd_sf"/>
</dbReference>
<dbReference type="InterPro" id="IPR036388">
    <property type="entry name" value="WH-like_DNA-bd_sf"/>
</dbReference>
<dbReference type="PROSITE" id="PS51118">
    <property type="entry name" value="HTH_HXLR"/>
    <property type="match status" value="1"/>
</dbReference>
<keyword evidence="3" id="KW-0804">Transcription</keyword>
<evidence type="ECO:0000256" key="2">
    <source>
        <dbReference type="ARBA" id="ARBA00023125"/>
    </source>
</evidence>
<dbReference type="SUPFAM" id="SSF46785">
    <property type="entry name" value="Winged helix' DNA-binding domain"/>
    <property type="match status" value="1"/>
</dbReference>
<keyword evidence="1" id="KW-0805">Transcription regulation</keyword>
<evidence type="ECO:0000256" key="1">
    <source>
        <dbReference type="ARBA" id="ARBA00023015"/>
    </source>
</evidence>
<feature type="domain" description="HTH hxlR-type" evidence="4">
    <location>
        <begin position="31"/>
        <end position="129"/>
    </location>
</feature>
<dbReference type="Proteomes" id="UP001244295">
    <property type="component" value="Unassembled WGS sequence"/>
</dbReference>
<dbReference type="InterPro" id="IPR002577">
    <property type="entry name" value="HTH_HxlR"/>
</dbReference>
<dbReference type="Pfam" id="PF01638">
    <property type="entry name" value="HxlR"/>
    <property type="match status" value="1"/>
</dbReference>
<dbReference type="AlphaFoldDB" id="A0AAW8E7P1"/>
<comment type="caution">
    <text evidence="5">The sequence shown here is derived from an EMBL/GenBank/DDBJ whole genome shotgun (WGS) entry which is preliminary data.</text>
</comment>
<dbReference type="PANTHER" id="PTHR33204">
    <property type="entry name" value="TRANSCRIPTIONAL REGULATOR, MARR FAMILY"/>
    <property type="match status" value="1"/>
</dbReference>
<protein>
    <submittedName>
        <fullName evidence="5">DNA-binding HxlR family transcriptional regulator</fullName>
    </submittedName>
</protein>
<proteinExistence type="predicted"/>
<evidence type="ECO:0000256" key="3">
    <source>
        <dbReference type="ARBA" id="ARBA00023163"/>
    </source>
</evidence>
<dbReference type="EMBL" id="JAUSRR010000017">
    <property type="protein sequence ID" value="MDP9927582.1"/>
    <property type="molecule type" value="Genomic_DNA"/>
</dbReference>
<reference evidence="5" key="1">
    <citation type="submission" date="2023-07" db="EMBL/GenBank/DDBJ databases">
        <title>Sorghum-associated microbial communities from plants grown in Nebraska, USA.</title>
        <authorList>
            <person name="Schachtman D."/>
        </authorList>
    </citation>
    <scope>NUCLEOTIDE SEQUENCE</scope>
    <source>
        <strain evidence="5">DS2795</strain>
    </source>
</reference>
<keyword evidence="2 5" id="KW-0238">DNA-binding</keyword>
<accession>A0AAW8E7P1</accession>
<dbReference type="Gene3D" id="1.10.10.10">
    <property type="entry name" value="Winged helix-like DNA-binding domain superfamily/Winged helix DNA-binding domain"/>
    <property type="match status" value="1"/>
</dbReference>
<dbReference type="GO" id="GO:0003677">
    <property type="term" value="F:DNA binding"/>
    <property type="evidence" value="ECO:0007669"/>
    <property type="project" value="UniProtKB-KW"/>
</dbReference>
<evidence type="ECO:0000259" key="4">
    <source>
        <dbReference type="PROSITE" id="PS51118"/>
    </source>
</evidence>
<organism evidence="5 6">
    <name type="scientific">Variovorax boronicumulans</name>
    <dbReference type="NCBI Taxonomy" id="436515"/>
    <lineage>
        <taxon>Bacteria</taxon>
        <taxon>Pseudomonadati</taxon>
        <taxon>Pseudomonadota</taxon>
        <taxon>Betaproteobacteria</taxon>
        <taxon>Burkholderiales</taxon>
        <taxon>Comamonadaceae</taxon>
        <taxon>Variovorax</taxon>
    </lineage>
</organism>
<evidence type="ECO:0000313" key="6">
    <source>
        <dbReference type="Proteomes" id="UP001244295"/>
    </source>
</evidence>
<evidence type="ECO:0000313" key="5">
    <source>
        <dbReference type="EMBL" id="MDP9927582.1"/>
    </source>
</evidence>
<sequence>MTMKNRMNRAGRVPRVAAPPGDTPFVLREDCAQRRIHYVLNGKWTSMVLYALSHGAMRTGQLERALPGISKKMLTLTLRKVEAGGLVHREVFQVVPPRVEYALTPLGNVFVEPLRAHYGWALDHADALDQLEDNLRRDRAAPA</sequence>
<gene>
    <name evidence="5" type="ORF">J2W25_006636</name>
</gene>
<name>A0AAW8E7P1_9BURK</name>